<evidence type="ECO:0000256" key="1">
    <source>
        <dbReference type="SAM" id="Coils"/>
    </source>
</evidence>
<feature type="coiled-coil region" evidence="1">
    <location>
        <begin position="225"/>
        <end position="483"/>
    </location>
</feature>
<accession>A0A6A6J8L4</accession>
<evidence type="ECO:0000313" key="3">
    <source>
        <dbReference type="EMBL" id="KAF2272493.1"/>
    </source>
</evidence>
<name>A0A6A6J8L4_WESOR</name>
<dbReference type="SUPFAM" id="SSF57997">
    <property type="entry name" value="Tropomyosin"/>
    <property type="match status" value="1"/>
</dbReference>
<organism evidence="3 4">
    <name type="scientific">Westerdykella ornata</name>
    <dbReference type="NCBI Taxonomy" id="318751"/>
    <lineage>
        <taxon>Eukaryota</taxon>
        <taxon>Fungi</taxon>
        <taxon>Dikarya</taxon>
        <taxon>Ascomycota</taxon>
        <taxon>Pezizomycotina</taxon>
        <taxon>Dothideomycetes</taxon>
        <taxon>Pleosporomycetidae</taxon>
        <taxon>Pleosporales</taxon>
        <taxon>Sporormiaceae</taxon>
        <taxon>Westerdykella</taxon>
    </lineage>
</organism>
<feature type="compositionally biased region" description="Polar residues" evidence="2">
    <location>
        <begin position="41"/>
        <end position="70"/>
    </location>
</feature>
<reference evidence="3" key="1">
    <citation type="journal article" date="2020" name="Stud. Mycol.">
        <title>101 Dothideomycetes genomes: a test case for predicting lifestyles and emergence of pathogens.</title>
        <authorList>
            <person name="Haridas S."/>
            <person name="Albert R."/>
            <person name="Binder M."/>
            <person name="Bloem J."/>
            <person name="Labutti K."/>
            <person name="Salamov A."/>
            <person name="Andreopoulos B."/>
            <person name="Baker S."/>
            <person name="Barry K."/>
            <person name="Bills G."/>
            <person name="Bluhm B."/>
            <person name="Cannon C."/>
            <person name="Castanera R."/>
            <person name="Culley D."/>
            <person name="Daum C."/>
            <person name="Ezra D."/>
            <person name="Gonzalez J."/>
            <person name="Henrissat B."/>
            <person name="Kuo A."/>
            <person name="Liang C."/>
            <person name="Lipzen A."/>
            <person name="Lutzoni F."/>
            <person name="Magnuson J."/>
            <person name="Mondo S."/>
            <person name="Nolan M."/>
            <person name="Ohm R."/>
            <person name="Pangilinan J."/>
            <person name="Park H.-J."/>
            <person name="Ramirez L."/>
            <person name="Alfaro M."/>
            <person name="Sun H."/>
            <person name="Tritt A."/>
            <person name="Yoshinaga Y."/>
            <person name="Zwiers L.-H."/>
            <person name="Turgeon B."/>
            <person name="Goodwin S."/>
            <person name="Spatafora J."/>
            <person name="Crous P."/>
            <person name="Grigoriev I."/>
        </authorList>
    </citation>
    <scope>NUCLEOTIDE SEQUENCE</scope>
    <source>
        <strain evidence="3">CBS 379.55</strain>
    </source>
</reference>
<sequence>MAPGLASSRYAPANGASSVPNASSAALNLAPLATLRRTDLSRSSLPSTSTNGDVSQGTPAPQAEGQSSTGAVKEANSGDLAIPPPSSQTTMVRASSATQREIVGSEALKNDTTQPAAPAQAVSSWLQHSHTLMRLIFDSVKKDGGLAKPHVELVDETWGRLERLYDSAMEPGTGGPATVYNPEDNLGQIHTGEVKVDEGKVAVSVQGAQKQVQMQQMSVDIQDRLESSVKTIAKLEERISRLTLEKSLHRQEAENYKTKAEQSKAALARAEKEIAALRTDMDTLISSKKLLQSANEKLVASTGELESKLKELESKFKELTRKFKELEKASADDEVKIKMMEQALAQTKNEGVKLKEEADAKVKELEKELADYKAMASQLAPLKDENAKLAAALQQMKDNNAGATVDHHAADPGVQDQLQQTQDTIQQLQKQLDEWKELGTESYNQYAAMQPLYNEAVEKIKQYVEKDEELDRLKAELEISKLTAADVAYWKGKYEGLLANLR</sequence>
<dbReference type="RefSeq" id="XP_033650032.1">
    <property type="nucleotide sequence ID" value="XM_033801228.1"/>
</dbReference>
<protein>
    <submittedName>
        <fullName evidence="3">Uncharacterized protein</fullName>
    </submittedName>
</protein>
<dbReference type="OrthoDB" id="3945906at2759"/>
<dbReference type="GeneID" id="54554403"/>
<feature type="region of interest" description="Disordered" evidence="2">
    <location>
        <begin position="38"/>
        <end position="98"/>
    </location>
</feature>
<evidence type="ECO:0000313" key="4">
    <source>
        <dbReference type="Proteomes" id="UP000800097"/>
    </source>
</evidence>
<dbReference type="Proteomes" id="UP000800097">
    <property type="component" value="Unassembled WGS sequence"/>
</dbReference>
<keyword evidence="1" id="KW-0175">Coiled coil</keyword>
<keyword evidence="4" id="KW-1185">Reference proteome</keyword>
<gene>
    <name evidence="3" type="ORF">EI97DRAFT_461889</name>
</gene>
<dbReference type="EMBL" id="ML986520">
    <property type="protein sequence ID" value="KAF2272493.1"/>
    <property type="molecule type" value="Genomic_DNA"/>
</dbReference>
<feature type="compositionally biased region" description="Polar residues" evidence="2">
    <location>
        <begin position="87"/>
        <end position="98"/>
    </location>
</feature>
<feature type="compositionally biased region" description="Low complexity" evidence="2">
    <location>
        <begin position="11"/>
        <end position="22"/>
    </location>
</feature>
<proteinExistence type="predicted"/>
<evidence type="ECO:0000256" key="2">
    <source>
        <dbReference type="SAM" id="MobiDB-lite"/>
    </source>
</evidence>
<dbReference type="AlphaFoldDB" id="A0A6A6J8L4"/>
<feature type="region of interest" description="Disordered" evidence="2">
    <location>
        <begin position="1"/>
        <end position="22"/>
    </location>
</feature>